<protein>
    <submittedName>
        <fullName evidence="1">Unannotated protein</fullName>
    </submittedName>
</protein>
<dbReference type="AlphaFoldDB" id="A0A6J7K2W9"/>
<dbReference type="EMBL" id="CAFBNL010000026">
    <property type="protein sequence ID" value="CAB4950016.1"/>
    <property type="molecule type" value="Genomic_DNA"/>
</dbReference>
<sequence length="127" mass="13097">MDNRQRAIYLCRTRVGIGIVMMLAPRTGSRLGFGSGNDSQGAAVLGRAFGAREAVLGTGAAIALSEREGGENWLSMSAVADAVDAAALLLTPRLPLRARLLGIIAAASAVAQFAVAKEISEEADQSV</sequence>
<name>A0A6J7K2W9_9ZZZZ</name>
<proteinExistence type="predicted"/>
<gene>
    <name evidence="1" type="ORF">UFOPK3789_00620</name>
</gene>
<accession>A0A6J7K2W9</accession>
<organism evidence="1">
    <name type="scientific">freshwater metagenome</name>
    <dbReference type="NCBI Taxonomy" id="449393"/>
    <lineage>
        <taxon>unclassified sequences</taxon>
        <taxon>metagenomes</taxon>
        <taxon>ecological metagenomes</taxon>
    </lineage>
</organism>
<reference evidence="1" key="1">
    <citation type="submission" date="2020-05" db="EMBL/GenBank/DDBJ databases">
        <authorList>
            <person name="Chiriac C."/>
            <person name="Salcher M."/>
            <person name="Ghai R."/>
            <person name="Kavagutti S V."/>
        </authorList>
    </citation>
    <scope>NUCLEOTIDE SEQUENCE</scope>
</reference>
<evidence type="ECO:0000313" key="1">
    <source>
        <dbReference type="EMBL" id="CAB4950016.1"/>
    </source>
</evidence>